<feature type="compositionally biased region" description="Basic and acidic residues" evidence="1">
    <location>
        <begin position="88"/>
        <end position="104"/>
    </location>
</feature>
<evidence type="ECO:0000313" key="3">
    <source>
        <dbReference type="Proteomes" id="UP000198575"/>
    </source>
</evidence>
<feature type="compositionally biased region" description="Basic and acidic residues" evidence="1">
    <location>
        <begin position="203"/>
        <end position="213"/>
    </location>
</feature>
<evidence type="ECO:0000313" key="2">
    <source>
        <dbReference type="EMBL" id="SFN16692.1"/>
    </source>
</evidence>
<evidence type="ECO:0000256" key="1">
    <source>
        <dbReference type="SAM" id="MobiDB-lite"/>
    </source>
</evidence>
<reference evidence="2 3" key="1">
    <citation type="submission" date="2016-10" db="EMBL/GenBank/DDBJ databases">
        <authorList>
            <person name="de Groot N.N."/>
        </authorList>
    </citation>
    <scope>NUCLEOTIDE SEQUENCE [LARGE SCALE GENOMIC DNA]</scope>
    <source>
        <strain evidence="2 3">CGMCC 1.7659</strain>
    </source>
</reference>
<organism evidence="2 3">
    <name type="scientific">Dokdonella immobilis</name>
    <dbReference type="NCBI Taxonomy" id="578942"/>
    <lineage>
        <taxon>Bacteria</taxon>
        <taxon>Pseudomonadati</taxon>
        <taxon>Pseudomonadota</taxon>
        <taxon>Gammaproteobacteria</taxon>
        <taxon>Lysobacterales</taxon>
        <taxon>Rhodanobacteraceae</taxon>
        <taxon>Dokdonella</taxon>
    </lineage>
</organism>
<keyword evidence="3" id="KW-1185">Reference proteome</keyword>
<name>A0A1I4WTK9_9GAMM</name>
<sequence>MPCGVGPARGALLPHRFTLTTHDRGDPENRMRRHRSAVCFLLHFPSTHVAQALPGTLPCGARTFLAVPKHVATAWPTPARSVQRRGLLRPDSRQRCKAGSHDAIDSSQRVHPWTGNARERTVGCTGRSRIAGFLGSQSVAWRLLTCWQGRSMGTTPCCCICPCVGRPSRHPSPVSNIQAFRKRKRPIPREARIGPRELPPNTRIDHGIRQRNR</sequence>
<dbReference type="STRING" id="578942.SAMN05216289_10618"/>
<feature type="region of interest" description="Disordered" evidence="1">
    <location>
        <begin position="190"/>
        <end position="213"/>
    </location>
</feature>
<dbReference type="AlphaFoldDB" id="A0A1I4WTK9"/>
<dbReference type="AntiFam" id="ANF00041">
    <property type="entry name" value="Antisense to RNaseP"/>
</dbReference>
<dbReference type="Proteomes" id="UP000198575">
    <property type="component" value="Unassembled WGS sequence"/>
</dbReference>
<dbReference type="EMBL" id="FOVF01000006">
    <property type="protein sequence ID" value="SFN16692.1"/>
    <property type="molecule type" value="Genomic_DNA"/>
</dbReference>
<accession>A0A1I4WTK9</accession>
<gene>
    <name evidence="2" type="ORF">SAMN05216289_10618</name>
</gene>
<proteinExistence type="predicted"/>
<protein>
    <submittedName>
        <fullName evidence="2">Uncharacterized protein</fullName>
    </submittedName>
</protein>
<feature type="region of interest" description="Disordered" evidence="1">
    <location>
        <begin position="85"/>
        <end position="109"/>
    </location>
</feature>